<evidence type="ECO:0000313" key="2">
    <source>
        <dbReference type="EMBL" id="MBP1464837.1"/>
    </source>
</evidence>
<dbReference type="Gene3D" id="3.30.420.40">
    <property type="match status" value="2"/>
</dbReference>
<keyword evidence="3" id="KW-1185">Reference proteome</keyword>
<dbReference type="Pfam" id="PF00480">
    <property type="entry name" value="ROK"/>
    <property type="match status" value="1"/>
</dbReference>
<dbReference type="RefSeq" id="WP_135476893.1">
    <property type="nucleotide sequence ID" value="NZ_SIJK02000004.1"/>
</dbReference>
<gene>
    <name evidence="2" type="ORF">EYB53_003850</name>
</gene>
<dbReference type="PANTHER" id="PTHR18964:SF149">
    <property type="entry name" value="BIFUNCTIONAL UDP-N-ACETYLGLUCOSAMINE 2-EPIMERASE_N-ACETYLMANNOSAMINE KINASE"/>
    <property type="match status" value="1"/>
</dbReference>
<dbReference type="CDD" id="cd23763">
    <property type="entry name" value="ASKHA_ATPase_ROK"/>
    <property type="match status" value="1"/>
</dbReference>
<dbReference type="SUPFAM" id="SSF53067">
    <property type="entry name" value="Actin-like ATPase domain"/>
    <property type="match status" value="1"/>
</dbReference>
<dbReference type="InterPro" id="IPR043129">
    <property type="entry name" value="ATPase_NBD"/>
</dbReference>
<name>A0ABS4D5Y0_9CHLR</name>
<evidence type="ECO:0000313" key="3">
    <source>
        <dbReference type="Proteomes" id="UP001193081"/>
    </source>
</evidence>
<protein>
    <submittedName>
        <fullName evidence="2">ROK family protein</fullName>
    </submittedName>
</protein>
<organism evidence="2 3">
    <name type="scientific">Candidatus Chloroploca mongolica</name>
    <dbReference type="NCBI Taxonomy" id="2528176"/>
    <lineage>
        <taxon>Bacteria</taxon>
        <taxon>Bacillati</taxon>
        <taxon>Chloroflexota</taxon>
        <taxon>Chloroflexia</taxon>
        <taxon>Chloroflexales</taxon>
        <taxon>Chloroflexineae</taxon>
        <taxon>Oscillochloridaceae</taxon>
        <taxon>Candidatus Chloroploca</taxon>
    </lineage>
</organism>
<comment type="caution">
    <text evidence="2">The sequence shown here is derived from an EMBL/GenBank/DDBJ whole genome shotgun (WGS) entry which is preliminary data.</text>
</comment>
<dbReference type="Proteomes" id="UP001193081">
    <property type="component" value="Unassembled WGS sequence"/>
</dbReference>
<dbReference type="InterPro" id="IPR000600">
    <property type="entry name" value="ROK"/>
</dbReference>
<accession>A0ABS4D5Y0</accession>
<sequence>MDYVIAVDIGGTQLRAALVTLTGELVLSERTATLVHEGAEAVLGRVLKLIELVRAVVLPNDRLLGLGIGAPGPLDPVTGMIYSPPNMPGWDAFPLRDRVAAATGLPVTLGNDANVAALGEWRFGRGQGLRHLVYLTVSTGIGGGIIVDGHLLLGRLGAAGEPGFLIVDQATGAIWEDLASGTALGREAAMQMPHYPDSALHKLATPATVTAAEVSLAAQQGDRLARQLMQREAHLLGMGFASMLHLFSPEILLVGGSVILHNPALLEAAREVAYANVRVPLYREVPILAASLGDHVGLLGAAALALQRID</sequence>
<reference evidence="2 3" key="1">
    <citation type="submission" date="2021-03" db="EMBL/GenBank/DDBJ databases">
        <authorList>
            <person name="Grouzdev D.S."/>
        </authorList>
    </citation>
    <scope>NUCLEOTIDE SEQUENCE [LARGE SCALE GENOMIC DNA]</scope>
    <source>
        <strain evidence="2 3">M50-1</strain>
    </source>
</reference>
<comment type="similarity">
    <text evidence="1">Belongs to the ROK (NagC/XylR) family.</text>
</comment>
<dbReference type="EMBL" id="SIJK02000004">
    <property type="protein sequence ID" value="MBP1464837.1"/>
    <property type="molecule type" value="Genomic_DNA"/>
</dbReference>
<evidence type="ECO:0000256" key="1">
    <source>
        <dbReference type="ARBA" id="ARBA00006479"/>
    </source>
</evidence>
<dbReference type="PANTHER" id="PTHR18964">
    <property type="entry name" value="ROK (REPRESSOR, ORF, KINASE) FAMILY"/>
    <property type="match status" value="1"/>
</dbReference>
<proteinExistence type="inferred from homology"/>